<protein>
    <recommendedName>
        <fullName evidence="4">Protein EARLY FLOWERING 3</fullName>
    </recommendedName>
</protein>
<proteinExistence type="predicted"/>
<dbReference type="Proteomes" id="UP000030645">
    <property type="component" value="Unassembled WGS sequence"/>
</dbReference>
<organism evidence="2 3">
    <name type="scientific">Morus notabilis</name>
    <dbReference type="NCBI Taxonomy" id="981085"/>
    <lineage>
        <taxon>Eukaryota</taxon>
        <taxon>Viridiplantae</taxon>
        <taxon>Streptophyta</taxon>
        <taxon>Embryophyta</taxon>
        <taxon>Tracheophyta</taxon>
        <taxon>Spermatophyta</taxon>
        <taxon>Magnoliopsida</taxon>
        <taxon>eudicotyledons</taxon>
        <taxon>Gunneridae</taxon>
        <taxon>Pentapetalae</taxon>
        <taxon>rosids</taxon>
        <taxon>fabids</taxon>
        <taxon>Rosales</taxon>
        <taxon>Moraceae</taxon>
        <taxon>Moreae</taxon>
        <taxon>Morus</taxon>
    </lineage>
</organism>
<dbReference type="AlphaFoldDB" id="W9SHS2"/>
<dbReference type="eggNOG" id="ENOG502QSB6">
    <property type="taxonomic scope" value="Eukaryota"/>
</dbReference>
<feature type="region of interest" description="Disordered" evidence="1">
    <location>
        <begin position="165"/>
        <end position="235"/>
    </location>
</feature>
<evidence type="ECO:0000256" key="1">
    <source>
        <dbReference type="SAM" id="MobiDB-lite"/>
    </source>
</evidence>
<dbReference type="InterPro" id="IPR039319">
    <property type="entry name" value="ELF3-like"/>
</dbReference>
<dbReference type="PANTHER" id="PTHR34281">
    <property type="entry name" value="PROTEIN EARLY FLOWERING 3"/>
    <property type="match status" value="1"/>
</dbReference>
<feature type="compositionally biased region" description="Polar residues" evidence="1">
    <location>
        <begin position="189"/>
        <end position="201"/>
    </location>
</feature>
<name>W9SHS2_9ROSA</name>
<dbReference type="STRING" id="981085.W9SHS2"/>
<feature type="compositionally biased region" description="Polar residues" evidence="1">
    <location>
        <begin position="168"/>
        <end position="181"/>
    </location>
</feature>
<feature type="region of interest" description="Disordered" evidence="1">
    <location>
        <begin position="115"/>
        <end position="138"/>
    </location>
</feature>
<feature type="compositionally biased region" description="Polar residues" evidence="1">
    <location>
        <begin position="115"/>
        <end position="129"/>
    </location>
</feature>
<evidence type="ECO:0000313" key="2">
    <source>
        <dbReference type="EMBL" id="EXC07678.1"/>
    </source>
</evidence>
<feature type="region of interest" description="Disordered" evidence="1">
    <location>
        <begin position="669"/>
        <end position="729"/>
    </location>
</feature>
<dbReference type="PANTHER" id="PTHR34281:SF7">
    <property type="entry name" value="PROTEIN EARLY FLOWERING 3"/>
    <property type="match status" value="1"/>
</dbReference>
<dbReference type="GO" id="GO:2000028">
    <property type="term" value="P:regulation of photoperiodism, flowering"/>
    <property type="evidence" value="ECO:0007669"/>
    <property type="project" value="InterPro"/>
</dbReference>
<reference evidence="3" key="1">
    <citation type="submission" date="2013-01" db="EMBL/GenBank/DDBJ databases">
        <title>Draft Genome Sequence of a Mulberry Tree, Morus notabilis C.K. Schneid.</title>
        <authorList>
            <person name="He N."/>
            <person name="Zhao S."/>
        </authorList>
    </citation>
    <scope>NUCLEOTIDE SEQUENCE</scope>
</reference>
<dbReference type="EMBL" id="KE345588">
    <property type="protein sequence ID" value="EXC07678.1"/>
    <property type="molecule type" value="Genomic_DNA"/>
</dbReference>
<feature type="compositionally biased region" description="Polar residues" evidence="1">
    <location>
        <begin position="712"/>
        <end position="721"/>
    </location>
</feature>
<accession>W9SHS2</accession>
<keyword evidence="3" id="KW-1185">Reference proteome</keyword>
<feature type="compositionally biased region" description="Polar residues" evidence="1">
    <location>
        <begin position="212"/>
        <end position="223"/>
    </location>
</feature>
<evidence type="ECO:0008006" key="4">
    <source>
        <dbReference type="Google" id="ProtNLM"/>
    </source>
</evidence>
<evidence type="ECO:0000313" key="3">
    <source>
        <dbReference type="Proteomes" id="UP000030645"/>
    </source>
</evidence>
<feature type="compositionally biased region" description="Polar residues" evidence="1">
    <location>
        <begin position="683"/>
        <end position="696"/>
    </location>
</feature>
<sequence length="789" mass="87364">MFYPVWLGPSMPSLEQLLFLNFTFSGCLDLLLWDSKITFHVWNFKCSCCLFVVLDLHLRVEIVVKRSMRGGKDAEKVTSPMFPRLHVSDTEKGGPRAPPRNKMALYEQLSIPSQRFTSGSSSTLPHAQNSSGDMVSSISSGQASAYRNMFPPFCNSSIPSYISEKLQHPSSSGGVKLNTTMKDNEKSSARPTNFPRSNATEPLQLAVESDSSRAQNLSNSKNFSFKMDENEDDITESKKLPHLSFSSTLQHKSPCENERSRNLVRNHSEENPKVSQNSPDCIGRFSSVAVGGDKDIEDNFSYPLTAADDIKSSNPSHASLNQANYSSMAILNKLHGGNIQPQEEFVASCDKVSHRGNILIEPTSKVRLESECLTQQHVDERSLKWLGNGVECREERNCGTLMNRHDGFLKISMVGAISALSVLPDAVVGVIGEKQFWKARRTITYQQRIFAVQVFELHRLMTRFRIHYSEQVQRSFAASPDLLHEPHASVVKLKSKSETPNPSTERNQENLVMQLPLHSVNNNTSKGLIPNQSNYAEHLRNSPSAPTSINKSVALPFHSPPPGNQWLVPVMSPSEGLVYKAYTGPCPPSAGYVVPNYGSCGPMSLNPERTYLGPACNQQGIGVLPGTPPPFGQAYFAPPYGLPVMSSFVPNSAVEQMSPFGIGRANDQEHQSSFEEMNFPKPRQSSCNISSQTSRVKSSHGAVQASKRSEFYRSTASTNTPPERRRGDELPLFPVAPTAEEPDENVQISKNQTRVIKVVPHNPRTATESAARIFQSIQEEKKHLRLVSS</sequence>
<gene>
    <name evidence="2" type="ORF">L484_003122</name>
</gene>